<dbReference type="Proteomes" id="UP001055811">
    <property type="component" value="Linkage Group LG02"/>
</dbReference>
<name>A0ACB9GCK2_CICIN</name>
<dbReference type="EMBL" id="CM042010">
    <property type="protein sequence ID" value="KAI3780462.1"/>
    <property type="molecule type" value="Genomic_DNA"/>
</dbReference>
<proteinExistence type="predicted"/>
<reference evidence="1 2" key="2">
    <citation type="journal article" date="2022" name="Mol. Ecol. Resour.">
        <title>The genomes of chicory, endive, great burdock and yacon provide insights into Asteraceae paleo-polyploidization history and plant inulin production.</title>
        <authorList>
            <person name="Fan W."/>
            <person name="Wang S."/>
            <person name="Wang H."/>
            <person name="Wang A."/>
            <person name="Jiang F."/>
            <person name="Liu H."/>
            <person name="Zhao H."/>
            <person name="Xu D."/>
            <person name="Zhang Y."/>
        </authorList>
    </citation>
    <scope>NUCLEOTIDE SEQUENCE [LARGE SCALE GENOMIC DNA]</scope>
    <source>
        <strain evidence="2">cv. Punajuju</strain>
        <tissue evidence="1">Leaves</tissue>
    </source>
</reference>
<comment type="caution">
    <text evidence="1">The sequence shown here is derived from an EMBL/GenBank/DDBJ whole genome shotgun (WGS) entry which is preliminary data.</text>
</comment>
<evidence type="ECO:0000313" key="1">
    <source>
        <dbReference type="EMBL" id="KAI3780462.1"/>
    </source>
</evidence>
<keyword evidence="2" id="KW-1185">Reference proteome</keyword>
<protein>
    <submittedName>
        <fullName evidence="1">Uncharacterized protein</fullName>
    </submittedName>
</protein>
<reference evidence="2" key="1">
    <citation type="journal article" date="2022" name="Mol. Ecol. Resour.">
        <title>The genomes of chicory, endive, great burdock and yacon provide insights into Asteraceae palaeo-polyploidization history and plant inulin production.</title>
        <authorList>
            <person name="Fan W."/>
            <person name="Wang S."/>
            <person name="Wang H."/>
            <person name="Wang A."/>
            <person name="Jiang F."/>
            <person name="Liu H."/>
            <person name="Zhao H."/>
            <person name="Xu D."/>
            <person name="Zhang Y."/>
        </authorList>
    </citation>
    <scope>NUCLEOTIDE SEQUENCE [LARGE SCALE GENOMIC DNA]</scope>
    <source>
        <strain evidence="2">cv. Punajuju</strain>
    </source>
</reference>
<sequence length="97" mass="10482">MTLPPPSPLPSPISPSFLSKVAALFKVGNIKELPSIPDHLSDEGKDFILQCLQRNPSCRPSATQLLDHPFVKNIASSERLIPNPGLITNTVRSVVSV</sequence>
<organism evidence="1 2">
    <name type="scientific">Cichorium intybus</name>
    <name type="common">Chicory</name>
    <dbReference type="NCBI Taxonomy" id="13427"/>
    <lineage>
        <taxon>Eukaryota</taxon>
        <taxon>Viridiplantae</taxon>
        <taxon>Streptophyta</taxon>
        <taxon>Embryophyta</taxon>
        <taxon>Tracheophyta</taxon>
        <taxon>Spermatophyta</taxon>
        <taxon>Magnoliopsida</taxon>
        <taxon>eudicotyledons</taxon>
        <taxon>Gunneridae</taxon>
        <taxon>Pentapetalae</taxon>
        <taxon>asterids</taxon>
        <taxon>campanulids</taxon>
        <taxon>Asterales</taxon>
        <taxon>Asteraceae</taxon>
        <taxon>Cichorioideae</taxon>
        <taxon>Cichorieae</taxon>
        <taxon>Cichoriinae</taxon>
        <taxon>Cichorium</taxon>
    </lineage>
</organism>
<evidence type="ECO:0000313" key="2">
    <source>
        <dbReference type="Proteomes" id="UP001055811"/>
    </source>
</evidence>
<accession>A0ACB9GCK2</accession>
<gene>
    <name evidence="1" type="ORF">L2E82_10443</name>
</gene>